<comment type="caution">
    <text evidence="2">The sequence shown here is derived from an EMBL/GenBank/DDBJ whole genome shotgun (WGS) entry which is preliminary data.</text>
</comment>
<feature type="region of interest" description="Disordered" evidence="1">
    <location>
        <begin position="44"/>
        <end position="64"/>
    </location>
</feature>
<sequence length="132" mass="13797" precursor="true">MRLAASMSGLIGIVGQVSAARTEVLPDGHPALPGSRVIPIAVDSPSASSLTPPSPIATGEGETFSSPRCKAGVAGCIMAEFIGTPFRNFLLLRLLRFQNFVGHCATVALIQRVGHEPTINGCREGRSLVDTE</sequence>
<evidence type="ECO:0000313" key="2">
    <source>
        <dbReference type="EMBL" id="EEF62083.1"/>
    </source>
</evidence>
<evidence type="ECO:0000313" key="3">
    <source>
        <dbReference type="Proteomes" id="UP000003688"/>
    </source>
</evidence>
<dbReference type="EMBL" id="ABOX02000006">
    <property type="protein sequence ID" value="EEF62083.1"/>
    <property type="molecule type" value="Genomic_DNA"/>
</dbReference>
<accession>B9XDD7</accession>
<dbReference type="STRING" id="320771.Cflav_PD6358"/>
<proteinExistence type="predicted"/>
<name>B9XDD7_PEDPL</name>
<gene>
    <name evidence="2" type="ORF">Cflav_PD6358</name>
</gene>
<reference evidence="2 3" key="1">
    <citation type="journal article" date="2011" name="J. Bacteriol.">
        <title>Genome sequence of 'Pedosphaera parvula' Ellin514, an aerobic Verrucomicrobial isolate from pasture soil.</title>
        <authorList>
            <person name="Kant R."/>
            <person name="van Passel M.W."/>
            <person name="Sangwan P."/>
            <person name="Palva A."/>
            <person name="Lucas S."/>
            <person name="Copeland A."/>
            <person name="Lapidus A."/>
            <person name="Glavina Del Rio T."/>
            <person name="Dalin E."/>
            <person name="Tice H."/>
            <person name="Bruce D."/>
            <person name="Goodwin L."/>
            <person name="Pitluck S."/>
            <person name="Chertkov O."/>
            <person name="Larimer F.W."/>
            <person name="Land M.L."/>
            <person name="Hauser L."/>
            <person name="Brettin T.S."/>
            <person name="Detter J.C."/>
            <person name="Han S."/>
            <person name="de Vos W.M."/>
            <person name="Janssen P.H."/>
            <person name="Smidt H."/>
        </authorList>
    </citation>
    <scope>NUCLEOTIDE SEQUENCE [LARGE SCALE GENOMIC DNA]</scope>
    <source>
        <strain evidence="2 3">Ellin514</strain>
    </source>
</reference>
<dbReference type="AlphaFoldDB" id="B9XDD7"/>
<dbReference type="Proteomes" id="UP000003688">
    <property type="component" value="Unassembled WGS sequence"/>
</dbReference>
<organism evidence="2 3">
    <name type="scientific">Pedosphaera parvula (strain Ellin514)</name>
    <dbReference type="NCBI Taxonomy" id="320771"/>
    <lineage>
        <taxon>Bacteria</taxon>
        <taxon>Pseudomonadati</taxon>
        <taxon>Verrucomicrobiota</taxon>
        <taxon>Pedosphaerae</taxon>
        <taxon>Pedosphaerales</taxon>
        <taxon>Pedosphaeraceae</taxon>
        <taxon>Pedosphaera</taxon>
    </lineage>
</organism>
<evidence type="ECO:0000256" key="1">
    <source>
        <dbReference type="SAM" id="MobiDB-lite"/>
    </source>
</evidence>
<protein>
    <submittedName>
        <fullName evidence="2">Uncharacterized protein</fullName>
    </submittedName>
</protein>
<keyword evidence="3" id="KW-1185">Reference proteome</keyword>